<protein>
    <submittedName>
        <fullName evidence="3">Ig-like domain-containing protein</fullName>
    </submittedName>
</protein>
<dbReference type="InterPro" id="IPR003343">
    <property type="entry name" value="Big_2"/>
</dbReference>
<gene>
    <name evidence="3" type="ORF">OCV61_13920</name>
</gene>
<sequence>MKRFKKMSVILFLCMLVSMLAMPVSAKAAALNRKSITLNVGKSYKLKAKGIKGRITWTSSKKSVATVSKTGVVKARKKGTAVITAKYGKKKLTCKVTVKKPVKDTKFPQSYFKTVKVNASNISQYFTYVTIPRYDMWGERDGCYIMLKCKDPNWYLLTAKNYAAEFVFNIVYNDEDGTRATREAKLQISGAGSATDAYWTKEHTNVSITDKVCSRAQGTLVFVNKKAVKSIQYGPYDTYLKMKKFTYFEYNDKVAEYVHKKYSSFSIPSYTLQPFEPHK</sequence>
<organism evidence="3 4">
    <name type="scientific">Blautia ammoniilytica</name>
    <dbReference type="NCBI Taxonomy" id="2981782"/>
    <lineage>
        <taxon>Bacteria</taxon>
        <taxon>Bacillati</taxon>
        <taxon>Bacillota</taxon>
        <taxon>Clostridia</taxon>
        <taxon>Lachnospirales</taxon>
        <taxon>Lachnospiraceae</taxon>
        <taxon>Blautia</taxon>
    </lineage>
</organism>
<proteinExistence type="predicted"/>
<keyword evidence="1" id="KW-0732">Signal</keyword>
<name>A0ABT2TW76_9FIRM</name>
<dbReference type="Gene3D" id="2.60.40.1080">
    <property type="match status" value="1"/>
</dbReference>
<dbReference type="EMBL" id="JAOQJL010000031">
    <property type="protein sequence ID" value="MCU6766493.1"/>
    <property type="molecule type" value="Genomic_DNA"/>
</dbReference>
<dbReference type="SMART" id="SM00635">
    <property type="entry name" value="BID_2"/>
    <property type="match status" value="1"/>
</dbReference>
<feature type="signal peptide" evidence="1">
    <location>
        <begin position="1"/>
        <end position="26"/>
    </location>
</feature>
<evidence type="ECO:0000313" key="4">
    <source>
        <dbReference type="Proteomes" id="UP001652409"/>
    </source>
</evidence>
<evidence type="ECO:0000256" key="1">
    <source>
        <dbReference type="SAM" id="SignalP"/>
    </source>
</evidence>
<dbReference type="Proteomes" id="UP001652409">
    <property type="component" value="Unassembled WGS sequence"/>
</dbReference>
<dbReference type="SUPFAM" id="SSF49373">
    <property type="entry name" value="Invasin/intimin cell-adhesion fragments"/>
    <property type="match status" value="1"/>
</dbReference>
<keyword evidence="4" id="KW-1185">Reference proteome</keyword>
<feature type="domain" description="BIG2" evidence="2">
    <location>
        <begin position="25"/>
        <end position="97"/>
    </location>
</feature>
<dbReference type="RefSeq" id="WP_244092919.1">
    <property type="nucleotide sequence ID" value="NZ_JAOQJL010000031.1"/>
</dbReference>
<evidence type="ECO:0000313" key="3">
    <source>
        <dbReference type="EMBL" id="MCU6766493.1"/>
    </source>
</evidence>
<comment type="caution">
    <text evidence="3">The sequence shown here is derived from an EMBL/GenBank/DDBJ whole genome shotgun (WGS) entry which is preliminary data.</text>
</comment>
<accession>A0ABT2TW76</accession>
<dbReference type="InterPro" id="IPR008964">
    <property type="entry name" value="Invasin/intimin_cell_adhesion"/>
</dbReference>
<reference evidence="3 4" key="1">
    <citation type="journal article" date="2021" name="ISME Commun">
        <title>Automated analysis of genomic sequences facilitates high-throughput and comprehensive description of bacteria.</title>
        <authorList>
            <person name="Hitch T.C.A."/>
        </authorList>
    </citation>
    <scope>NUCLEOTIDE SEQUENCE [LARGE SCALE GENOMIC DNA]</scope>
    <source>
        <strain evidence="3 4">Sanger_23</strain>
    </source>
</reference>
<evidence type="ECO:0000259" key="2">
    <source>
        <dbReference type="SMART" id="SM00635"/>
    </source>
</evidence>
<feature type="chain" id="PRO_5046900827" evidence="1">
    <location>
        <begin position="27"/>
        <end position="279"/>
    </location>
</feature>
<dbReference type="Pfam" id="PF26182">
    <property type="entry name" value="Ig_NUP210_5th"/>
    <property type="match status" value="1"/>
</dbReference>